<dbReference type="VEuPathDB" id="MicrosporidiaDB:THOM_1019"/>
<dbReference type="InParanoid" id="L7JY86"/>
<evidence type="ECO:0000256" key="3">
    <source>
        <dbReference type="ARBA" id="ARBA00022692"/>
    </source>
</evidence>
<evidence type="ECO:0000256" key="7">
    <source>
        <dbReference type="ARBA" id="ARBA00023288"/>
    </source>
</evidence>
<evidence type="ECO:0000256" key="5">
    <source>
        <dbReference type="ARBA" id="ARBA00023136"/>
    </source>
</evidence>
<feature type="transmembrane region" description="Helical" evidence="10">
    <location>
        <begin position="25"/>
        <end position="45"/>
    </location>
</feature>
<keyword evidence="5 10" id="KW-0472">Membrane</keyword>
<evidence type="ECO:0000256" key="4">
    <source>
        <dbReference type="ARBA" id="ARBA00022989"/>
    </source>
</evidence>
<dbReference type="InterPro" id="IPR001594">
    <property type="entry name" value="Palmitoyltrfase_DHHC"/>
</dbReference>
<comment type="subcellular location">
    <subcellularLocation>
        <location evidence="1">Membrane</location>
        <topology evidence="1">Multi-pass membrane protein</topology>
    </subcellularLocation>
</comment>
<keyword evidence="3 10" id="KW-0812">Transmembrane</keyword>
<dbReference type="PANTHER" id="PTHR22883">
    <property type="entry name" value="ZINC FINGER DHHC DOMAIN CONTAINING PROTEIN"/>
    <property type="match status" value="1"/>
</dbReference>
<protein>
    <recommendedName>
        <fullName evidence="10">Palmitoyltransferase</fullName>
        <ecNumber evidence="10">2.3.1.225</ecNumber>
    </recommendedName>
</protein>
<dbReference type="GO" id="GO:0005794">
    <property type="term" value="C:Golgi apparatus"/>
    <property type="evidence" value="ECO:0007669"/>
    <property type="project" value="TreeGrafter"/>
</dbReference>
<evidence type="ECO:0000256" key="6">
    <source>
        <dbReference type="ARBA" id="ARBA00023139"/>
    </source>
</evidence>
<proteinExistence type="inferred from homology"/>
<dbReference type="FunCoup" id="L7JY86">
    <property type="interactions" value="48"/>
</dbReference>
<accession>L7JY86</accession>
<dbReference type="GO" id="GO:0016020">
    <property type="term" value="C:membrane"/>
    <property type="evidence" value="ECO:0007669"/>
    <property type="project" value="UniProtKB-SubCell"/>
</dbReference>
<dbReference type="Proteomes" id="UP000011185">
    <property type="component" value="Unassembled WGS sequence"/>
</dbReference>
<feature type="transmembrane region" description="Helical" evidence="10">
    <location>
        <begin position="132"/>
        <end position="156"/>
    </location>
</feature>
<evidence type="ECO:0000256" key="9">
    <source>
        <dbReference type="ARBA" id="ARBA00048048"/>
    </source>
</evidence>
<feature type="domain" description="Palmitoyltransferase DHHC" evidence="11">
    <location>
        <begin position="87"/>
        <end position="203"/>
    </location>
</feature>
<keyword evidence="4 10" id="KW-1133">Transmembrane helix</keyword>
<sequence length="278" mass="33647">MFVVSYYVVMFVHIQKIYKYRQNIYLFYVVNYVSLYIMILLLQIVRASTDRLMHKMRNFSEITEESLDEMFNPFFTDKILMRRIEVSKTCGKCYAYMPPRTHHCRICDACFTKMDHHCFFLNVCIGLPNYKYYYLFLLINWIYSTFLFILLLYFAIAVKQTPNRMTFYVIGIISNCIILVITFIFLLFHTRLLLYNETTIERLAINEFLAGDDNYKGIFQEGLLSTDEQIDIRDRKLLNPYFLGYKENIREVFGDRYYEWIMPYFTSRSNGIYFRKNN</sequence>
<reference evidence="12 13" key="1">
    <citation type="journal article" date="2012" name="PLoS Pathog.">
        <title>The genome of the obligate intracellular parasite Trachipleistophora hominis: new insights into microsporidian genome dynamics and reductive evolution.</title>
        <authorList>
            <person name="Heinz E."/>
            <person name="Williams T.A."/>
            <person name="Nakjang S."/>
            <person name="Noel C.J."/>
            <person name="Swan D.C."/>
            <person name="Goldberg A.V."/>
            <person name="Harris S.R."/>
            <person name="Weinmaier T."/>
            <person name="Markert S."/>
            <person name="Becher D."/>
            <person name="Bernhardt J."/>
            <person name="Dagan T."/>
            <person name="Hacker C."/>
            <person name="Lucocq J.M."/>
            <person name="Schweder T."/>
            <person name="Rattei T."/>
            <person name="Hall N."/>
            <person name="Hirt R.P."/>
            <person name="Embley T.M."/>
        </authorList>
    </citation>
    <scope>NUCLEOTIDE SEQUENCE [LARGE SCALE GENOMIC DNA]</scope>
</reference>
<comment type="domain">
    <text evidence="10">The DHHC domain is required for palmitoyltransferase activity.</text>
</comment>
<evidence type="ECO:0000256" key="2">
    <source>
        <dbReference type="ARBA" id="ARBA00022679"/>
    </source>
</evidence>
<keyword evidence="6" id="KW-0564">Palmitate</keyword>
<keyword evidence="13" id="KW-1185">Reference proteome</keyword>
<evidence type="ECO:0000256" key="1">
    <source>
        <dbReference type="ARBA" id="ARBA00004141"/>
    </source>
</evidence>
<evidence type="ECO:0000259" key="11">
    <source>
        <dbReference type="Pfam" id="PF01529"/>
    </source>
</evidence>
<evidence type="ECO:0000256" key="10">
    <source>
        <dbReference type="RuleBase" id="RU079119"/>
    </source>
</evidence>
<name>L7JY86_TRAHO</name>
<evidence type="ECO:0000313" key="12">
    <source>
        <dbReference type="EMBL" id="ELQ76021.1"/>
    </source>
</evidence>
<comment type="similarity">
    <text evidence="10">Belongs to the DHHC palmitoyltransferase family.</text>
</comment>
<dbReference type="GO" id="GO:0019706">
    <property type="term" value="F:protein-cysteine S-palmitoyltransferase activity"/>
    <property type="evidence" value="ECO:0007669"/>
    <property type="project" value="UniProtKB-EC"/>
</dbReference>
<keyword evidence="7" id="KW-0449">Lipoprotein</keyword>
<dbReference type="GO" id="GO:0005783">
    <property type="term" value="C:endoplasmic reticulum"/>
    <property type="evidence" value="ECO:0007669"/>
    <property type="project" value="TreeGrafter"/>
</dbReference>
<evidence type="ECO:0000313" key="13">
    <source>
        <dbReference type="Proteomes" id="UP000011185"/>
    </source>
</evidence>
<dbReference type="OrthoDB" id="9909019at2759"/>
<dbReference type="GO" id="GO:0006612">
    <property type="term" value="P:protein targeting to membrane"/>
    <property type="evidence" value="ECO:0007669"/>
    <property type="project" value="TreeGrafter"/>
</dbReference>
<evidence type="ECO:0000256" key="8">
    <source>
        <dbReference type="ARBA" id="ARBA00023315"/>
    </source>
</evidence>
<gene>
    <name evidence="12" type="ORF">THOM_1019</name>
</gene>
<dbReference type="OMA" id="CFTKMDH"/>
<dbReference type="Pfam" id="PF01529">
    <property type="entry name" value="DHHC"/>
    <property type="match status" value="1"/>
</dbReference>
<organism evidence="12 13">
    <name type="scientific">Trachipleistophora hominis</name>
    <name type="common">Microsporidian parasite</name>
    <dbReference type="NCBI Taxonomy" id="72359"/>
    <lineage>
        <taxon>Eukaryota</taxon>
        <taxon>Fungi</taxon>
        <taxon>Fungi incertae sedis</taxon>
        <taxon>Microsporidia</taxon>
        <taxon>Pleistophoridae</taxon>
        <taxon>Trachipleistophora</taxon>
    </lineage>
</organism>
<dbReference type="PROSITE" id="PS50216">
    <property type="entry name" value="DHHC"/>
    <property type="match status" value="1"/>
</dbReference>
<dbReference type="EC" id="2.3.1.225" evidence="10"/>
<keyword evidence="2 10" id="KW-0808">Transferase</keyword>
<feature type="transmembrane region" description="Helical" evidence="10">
    <location>
        <begin position="168"/>
        <end position="188"/>
    </location>
</feature>
<dbReference type="AlphaFoldDB" id="L7JY86"/>
<keyword evidence="8 10" id="KW-0012">Acyltransferase</keyword>
<comment type="catalytic activity">
    <reaction evidence="9 10">
        <text>L-cysteinyl-[protein] + hexadecanoyl-CoA = S-hexadecanoyl-L-cysteinyl-[protein] + CoA</text>
        <dbReference type="Rhea" id="RHEA:36683"/>
        <dbReference type="Rhea" id="RHEA-COMP:10131"/>
        <dbReference type="Rhea" id="RHEA-COMP:11032"/>
        <dbReference type="ChEBI" id="CHEBI:29950"/>
        <dbReference type="ChEBI" id="CHEBI:57287"/>
        <dbReference type="ChEBI" id="CHEBI:57379"/>
        <dbReference type="ChEBI" id="CHEBI:74151"/>
        <dbReference type="EC" id="2.3.1.225"/>
    </reaction>
</comment>
<dbReference type="InterPro" id="IPR039859">
    <property type="entry name" value="PFA4/ZDH16/20/ERF2-like"/>
</dbReference>
<dbReference type="EMBL" id="JH993888">
    <property type="protein sequence ID" value="ELQ76021.1"/>
    <property type="molecule type" value="Genomic_DNA"/>
</dbReference>
<dbReference type="HOGENOM" id="CLU_027721_3_0_1"/>